<accession>A0A6A1UHC2</accession>
<dbReference type="SUPFAM" id="SSF51445">
    <property type="entry name" value="(Trans)glycosidases"/>
    <property type="match status" value="1"/>
</dbReference>
<dbReference type="InterPro" id="IPR001223">
    <property type="entry name" value="Glyco_hydro18_cat"/>
</dbReference>
<dbReference type="GO" id="GO:0004568">
    <property type="term" value="F:chitinase activity"/>
    <property type="evidence" value="ECO:0007669"/>
    <property type="project" value="TreeGrafter"/>
</dbReference>
<feature type="domain" description="GH18" evidence="1">
    <location>
        <begin position="5"/>
        <end position="346"/>
    </location>
</feature>
<evidence type="ECO:0000313" key="2">
    <source>
        <dbReference type="EMBL" id="KAB1199646.1"/>
    </source>
</evidence>
<dbReference type="InterPro" id="IPR050314">
    <property type="entry name" value="Glycosyl_Hydrlase_18"/>
</dbReference>
<dbReference type="AlphaFoldDB" id="A0A6A1UHC2"/>
<dbReference type="PANTHER" id="PTHR11177">
    <property type="entry name" value="CHITINASE"/>
    <property type="match status" value="1"/>
</dbReference>
<dbReference type="PANTHER" id="PTHR11177:SF383">
    <property type="entry name" value="GLYCOSYL HYDROLASE FAMILY PROTEIN WITH CHITINASE INSERTION DOMAIN-CONTAINING PROTEIN"/>
    <property type="match status" value="1"/>
</dbReference>
<dbReference type="InterPro" id="IPR017853">
    <property type="entry name" value="GH"/>
</dbReference>
<dbReference type="OrthoDB" id="73875at2759"/>
<dbReference type="Gene3D" id="3.20.20.80">
    <property type="entry name" value="Glycosidases"/>
    <property type="match status" value="1"/>
</dbReference>
<name>A0A6A1UHC2_9ROSI</name>
<dbReference type="EMBL" id="RXIC02000430">
    <property type="protein sequence ID" value="KAB1199646.1"/>
    <property type="molecule type" value="Genomic_DNA"/>
</dbReference>
<dbReference type="SMART" id="SM00636">
    <property type="entry name" value="Glyco_18"/>
    <property type="match status" value="1"/>
</dbReference>
<proteinExistence type="predicted"/>
<dbReference type="Proteomes" id="UP000516437">
    <property type="component" value="Unassembled WGS sequence"/>
</dbReference>
<dbReference type="SUPFAM" id="SSF54556">
    <property type="entry name" value="Chitinase insertion domain"/>
    <property type="match status" value="1"/>
</dbReference>
<evidence type="ECO:0000259" key="1">
    <source>
        <dbReference type="PROSITE" id="PS51910"/>
    </source>
</evidence>
<dbReference type="GO" id="GO:0005576">
    <property type="term" value="C:extracellular region"/>
    <property type="evidence" value="ECO:0007669"/>
    <property type="project" value="TreeGrafter"/>
</dbReference>
<sequence length="346" mass="38471">MTIPFVKAGYWSSTSQFAVGSIESSHFTHLFCAFAELNAETFEVSFPTPTMLDFKTFTQTVQRRNPDVRTLLSIGGPVSNPSIFASMASQAGGRKIFINSSIKLARTNNFHGLDLSWLYPSTADESRHLGELLKEWHDAIVDDAKGIGKPQLLLTAQVFYSPRRYSYPDAPIISHSLDWVNVLAYDFYSPSNSPNQTGAHSALRSKGEQPSVETGINAWIESGVEKTKLVLGLPFYGCAWLLADKNINEISSPAKGAPPSYPTGTIGYNQIKNFIARDQHTKVKFDTGTETHYCYDHTICISYDDTKSIIKKVEYAKEKELHGYFAWHVGYDSNWILSETAARGGV</sequence>
<dbReference type="PROSITE" id="PS51910">
    <property type="entry name" value="GH18_2"/>
    <property type="match status" value="1"/>
</dbReference>
<dbReference type="InterPro" id="IPR011583">
    <property type="entry name" value="Chitinase_II/V-like_cat"/>
</dbReference>
<dbReference type="GO" id="GO:0006032">
    <property type="term" value="P:chitin catabolic process"/>
    <property type="evidence" value="ECO:0007669"/>
    <property type="project" value="TreeGrafter"/>
</dbReference>
<gene>
    <name evidence="2" type="ORF">CJ030_MR0G018437</name>
</gene>
<comment type="caution">
    <text evidence="2">The sequence shown here is derived from an EMBL/GenBank/DDBJ whole genome shotgun (WGS) entry which is preliminary data.</text>
</comment>
<dbReference type="GO" id="GO:0005975">
    <property type="term" value="P:carbohydrate metabolic process"/>
    <property type="evidence" value="ECO:0007669"/>
    <property type="project" value="InterPro"/>
</dbReference>
<evidence type="ECO:0000313" key="3">
    <source>
        <dbReference type="Proteomes" id="UP000516437"/>
    </source>
</evidence>
<dbReference type="Gene3D" id="3.10.50.10">
    <property type="match status" value="1"/>
</dbReference>
<keyword evidence="3" id="KW-1185">Reference proteome</keyword>
<organism evidence="2 3">
    <name type="scientific">Morella rubra</name>
    <name type="common">Chinese bayberry</name>
    <dbReference type="NCBI Taxonomy" id="262757"/>
    <lineage>
        <taxon>Eukaryota</taxon>
        <taxon>Viridiplantae</taxon>
        <taxon>Streptophyta</taxon>
        <taxon>Embryophyta</taxon>
        <taxon>Tracheophyta</taxon>
        <taxon>Spermatophyta</taxon>
        <taxon>Magnoliopsida</taxon>
        <taxon>eudicotyledons</taxon>
        <taxon>Gunneridae</taxon>
        <taxon>Pentapetalae</taxon>
        <taxon>rosids</taxon>
        <taxon>fabids</taxon>
        <taxon>Fagales</taxon>
        <taxon>Myricaceae</taxon>
        <taxon>Morella</taxon>
    </lineage>
</organism>
<dbReference type="Pfam" id="PF00704">
    <property type="entry name" value="Glyco_hydro_18"/>
    <property type="match status" value="1"/>
</dbReference>
<dbReference type="InterPro" id="IPR029070">
    <property type="entry name" value="Chitinase_insertion_sf"/>
</dbReference>
<dbReference type="GO" id="GO:0008061">
    <property type="term" value="F:chitin binding"/>
    <property type="evidence" value="ECO:0007669"/>
    <property type="project" value="InterPro"/>
</dbReference>
<protein>
    <submittedName>
        <fullName evidence="2">Chitotriosidase-1</fullName>
    </submittedName>
</protein>
<reference evidence="2 3" key="1">
    <citation type="journal article" date="2019" name="Plant Biotechnol. J.">
        <title>The red bayberry genome and genetic basis of sex determination.</title>
        <authorList>
            <person name="Jia H.M."/>
            <person name="Jia H.J."/>
            <person name="Cai Q.L."/>
            <person name="Wang Y."/>
            <person name="Zhao H.B."/>
            <person name="Yang W.F."/>
            <person name="Wang G.Y."/>
            <person name="Li Y.H."/>
            <person name="Zhan D.L."/>
            <person name="Shen Y.T."/>
            <person name="Niu Q.F."/>
            <person name="Chang L."/>
            <person name="Qiu J."/>
            <person name="Zhao L."/>
            <person name="Xie H.B."/>
            <person name="Fu W.Y."/>
            <person name="Jin J."/>
            <person name="Li X.W."/>
            <person name="Jiao Y."/>
            <person name="Zhou C.C."/>
            <person name="Tu T."/>
            <person name="Chai C.Y."/>
            <person name="Gao J.L."/>
            <person name="Fan L.J."/>
            <person name="van de Weg E."/>
            <person name="Wang J.Y."/>
            <person name="Gao Z.S."/>
        </authorList>
    </citation>
    <scope>NUCLEOTIDE SEQUENCE [LARGE SCALE GENOMIC DNA]</scope>
    <source>
        <tissue evidence="2">Leaves</tissue>
    </source>
</reference>